<dbReference type="OrthoDB" id="6689151at2759"/>
<keyword evidence="2" id="KW-1185">Reference proteome</keyword>
<name>A0A9P0GR49_9CUCU</name>
<evidence type="ECO:0000313" key="1">
    <source>
        <dbReference type="EMBL" id="CAH1121327.1"/>
    </source>
</evidence>
<proteinExistence type="predicted"/>
<evidence type="ECO:0000313" key="2">
    <source>
        <dbReference type="Proteomes" id="UP001152799"/>
    </source>
</evidence>
<sequence length="570" mass="65346">MATTDGIRPPNEQYSVLLSQHVRTLLESGLLLEEDYEVLLSASSFKIYNTKSTEYPLGSIVSCLTSAGCAFVAWRYNSPIILISSLIVSSVILYSRKKATMKARKRNEIVAQTVESFTKLRKLNIEIICYLKMRKSCKQKDSYLLNNEISQEFLCKFLLYFRKYFNFCFEQIHFLVTITQELADDFIVVKALNVESLLTTEIDSEDHQELLAAKVQDIYIFLSSKYLNYLGLTFCQNLKKLKEIELKILLDKNLPETNATLQQLHAILQKEFNNIRYNTLKKVEIDMRNRTNITRQVSGKLKETIMNAVNNLSIITEKSQAVLAKVEEAEGQDRNKLESALVDLRDHAFATYESLDVLCRLYGILSKSNNSTKEGNVVKFSKQAEQQNIAIINYDDPSEAREENYELFIPANEDDDKTDTRNDYEDQSSAYLSLMLKELRQSLKKHARFVAARRKRGIQKDEEDIDEVTNTNLETQVPKFDANVLKVEASERIVLEARQDVDNVPPIPPPRPSKIIPPPPPPPLTLLNSNLEQERDVFIQKTLVENIKALSSQLERNEEVFGDYCVSDSD</sequence>
<dbReference type="EMBL" id="OU892277">
    <property type="protein sequence ID" value="CAH1121327.1"/>
    <property type="molecule type" value="Genomic_DNA"/>
</dbReference>
<protein>
    <submittedName>
        <fullName evidence="1">Uncharacterized protein</fullName>
    </submittedName>
</protein>
<reference evidence="1" key="1">
    <citation type="submission" date="2022-01" db="EMBL/GenBank/DDBJ databases">
        <authorList>
            <person name="King R."/>
        </authorList>
    </citation>
    <scope>NUCLEOTIDE SEQUENCE</scope>
</reference>
<dbReference type="AlphaFoldDB" id="A0A9P0GR49"/>
<accession>A0A9P0GR49</accession>
<organism evidence="1 2">
    <name type="scientific">Ceutorhynchus assimilis</name>
    <name type="common">cabbage seed weevil</name>
    <dbReference type="NCBI Taxonomy" id="467358"/>
    <lineage>
        <taxon>Eukaryota</taxon>
        <taxon>Metazoa</taxon>
        <taxon>Ecdysozoa</taxon>
        <taxon>Arthropoda</taxon>
        <taxon>Hexapoda</taxon>
        <taxon>Insecta</taxon>
        <taxon>Pterygota</taxon>
        <taxon>Neoptera</taxon>
        <taxon>Endopterygota</taxon>
        <taxon>Coleoptera</taxon>
        <taxon>Polyphaga</taxon>
        <taxon>Cucujiformia</taxon>
        <taxon>Curculionidae</taxon>
        <taxon>Ceutorhynchinae</taxon>
        <taxon>Ceutorhynchus</taxon>
    </lineage>
</organism>
<dbReference type="Proteomes" id="UP001152799">
    <property type="component" value="Chromosome 1"/>
</dbReference>
<gene>
    <name evidence="1" type="ORF">CEUTPL_LOCUS447</name>
</gene>